<evidence type="ECO:0000313" key="4">
    <source>
        <dbReference type="Proteomes" id="UP001462961"/>
    </source>
</evidence>
<dbReference type="Proteomes" id="UP001462961">
    <property type="component" value="Unassembled WGS sequence"/>
</dbReference>
<dbReference type="Proteomes" id="UP000509548">
    <property type="component" value="Chromosome 1"/>
</dbReference>
<dbReference type="EMBL" id="JAYLVJ010000017">
    <property type="protein sequence ID" value="MEO1755366.1"/>
    <property type="molecule type" value="Genomic_DNA"/>
</dbReference>
<keyword evidence="4" id="KW-1185">Reference proteome</keyword>
<evidence type="ECO:0000313" key="2">
    <source>
        <dbReference type="EMBL" id="QLB62595.1"/>
    </source>
</evidence>
<reference evidence="1 4" key="3">
    <citation type="submission" date="2024-01" db="EMBL/GenBank/DDBJ databases">
        <title>The diversity of rhizobia nodulating Mimosa spp. in eleven states of Brazil covering several biomes is determined by host plant, location, and edaphic factors.</title>
        <authorList>
            <person name="Rouws L."/>
            <person name="Barauna A."/>
            <person name="Beukes C."/>
            <person name="De Faria S.M."/>
            <person name="Gross E."/>
            <person name="Dos Reis Junior F.B."/>
            <person name="Simon M."/>
            <person name="Maluk M."/>
            <person name="Odee D.W."/>
            <person name="Kenicer G."/>
            <person name="Young J.P.W."/>
            <person name="Reis V.M."/>
            <person name="Zilli J."/>
            <person name="James E.K."/>
        </authorList>
    </citation>
    <scope>NUCLEOTIDE SEQUENCE [LARGE SCALE GENOMIC DNA]</scope>
    <source>
        <strain evidence="1 4">JHI1651</strain>
    </source>
</reference>
<protein>
    <submittedName>
        <fullName evidence="2">Uncharacterized protein</fullName>
    </submittedName>
</protein>
<dbReference type="RefSeq" id="WP_107201924.1">
    <property type="nucleotide sequence ID" value="NZ_CP015958.1"/>
</dbReference>
<proteinExistence type="predicted"/>
<evidence type="ECO:0000313" key="1">
    <source>
        <dbReference type="EMBL" id="MEO1755366.1"/>
    </source>
</evidence>
<sequence length="130" mass="13854">MRRVIARQSKAQSHPLDFIGIPKAVLAGLNTKTDDYGAACRIGAECAADLVAAFQSNPYLIGTSRLLAIARYIETHDCSSGIDVGFFNAIDKLILRGARSDAGLAKTVLRGIQPANKCAAKEAHERRTGA</sequence>
<dbReference type="EMBL" id="CP015958">
    <property type="protein sequence ID" value="QLB62595.1"/>
    <property type="molecule type" value="Genomic_DNA"/>
</dbReference>
<gene>
    <name evidence="2" type="ORF">A9O66_09495</name>
    <name evidence="1" type="ORF">VOI32_15670</name>
</gene>
<accession>A0A9Q6WKY5</accession>
<dbReference type="AlphaFoldDB" id="A0A9Q6WKY5"/>
<organism evidence="2 3">
    <name type="scientific">Paraburkholderia caribensis</name>
    <dbReference type="NCBI Taxonomy" id="75105"/>
    <lineage>
        <taxon>Bacteria</taxon>
        <taxon>Pseudomonadati</taxon>
        <taxon>Pseudomonadota</taxon>
        <taxon>Betaproteobacteria</taxon>
        <taxon>Burkholderiales</taxon>
        <taxon>Burkholderiaceae</taxon>
        <taxon>Paraburkholderia</taxon>
    </lineage>
</organism>
<name>A0A9Q6WKY5_9BURK</name>
<reference evidence="2" key="2">
    <citation type="submission" date="2016-06" db="EMBL/GenBank/DDBJ databases">
        <authorList>
            <person name="Huang P."/>
            <person name="Jiang X."/>
            <person name="Liu X."/>
        </authorList>
    </citation>
    <scope>NUCLEOTIDE SEQUENCE</scope>
    <source>
        <strain evidence="2">852011</strain>
    </source>
</reference>
<evidence type="ECO:0000313" key="3">
    <source>
        <dbReference type="Proteomes" id="UP000509548"/>
    </source>
</evidence>
<reference evidence="2 3" key="1">
    <citation type="journal article" date="2014" name="Genome Announc.">
        <title>Draft Genome Sequence of the Haloacid-Degrading Burkholderia caribensis Strain MBA4.</title>
        <authorList>
            <person name="Pan Y."/>
            <person name="Kong K.F."/>
            <person name="Tsang J.S."/>
        </authorList>
    </citation>
    <scope>NUCLEOTIDE SEQUENCE [LARGE SCALE GENOMIC DNA]</scope>
    <source>
        <strain evidence="2 3">852011</strain>
    </source>
</reference>